<dbReference type="EMBL" id="CP010994">
    <property type="protein sequence ID" value="AMN35744.1"/>
    <property type="molecule type" value="Genomic_DNA"/>
</dbReference>
<feature type="transmembrane region" description="Helical" evidence="1">
    <location>
        <begin position="12"/>
        <end position="30"/>
    </location>
</feature>
<keyword evidence="1" id="KW-1133">Transmembrane helix</keyword>
<name>A0A127EIH1_CLOPF</name>
<reference evidence="2 3" key="1">
    <citation type="journal article" date="2016" name="PLoS ONE">
        <title>Plasmid Characterization and Chromosome Analysis of Two netF+ Clostridium perfringens Isolates Associated with Foal and Canine Necrotizing Enteritis.</title>
        <authorList>
            <person name="Mehdizadeh Gohari I."/>
            <person name="Kropinski A.M."/>
            <person name="Weese S.J."/>
            <person name="Parreira V.R."/>
            <person name="Whitehead A.E."/>
            <person name="Boerlin P."/>
            <person name="Prescott J.F."/>
        </authorList>
    </citation>
    <scope>NUCLEOTIDE SEQUENCE [LARGE SCALE GENOMIC DNA]</scope>
    <source>
        <strain evidence="2 3">JP838</strain>
    </source>
</reference>
<proteinExistence type="predicted"/>
<gene>
    <name evidence="2" type="ORF">JFP838_08285</name>
</gene>
<dbReference type="AlphaFoldDB" id="A0A127EIH1"/>
<evidence type="ECO:0000256" key="1">
    <source>
        <dbReference type="SAM" id="Phobius"/>
    </source>
</evidence>
<protein>
    <submittedName>
        <fullName evidence="2">Uncharacterized protein</fullName>
    </submittedName>
</protein>
<dbReference type="RefSeq" id="WP_061428078.1">
    <property type="nucleotide sequence ID" value="NZ_CP010994.1"/>
</dbReference>
<accession>A0A127EIH1</accession>
<evidence type="ECO:0000313" key="2">
    <source>
        <dbReference type="EMBL" id="AMN35744.1"/>
    </source>
</evidence>
<dbReference type="Proteomes" id="UP000070260">
    <property type="component" value="Chromosome"/>
</dbReference>
<feature type="transmembrane region" description="Helical" evidence="1">
    <location>
        <begin position="36"/>
        <end position="56"/>
    </location>
</feature>
<organism evidence="2 3">
    <name type="scientific">Clostridium perfringens</name>
    <dbReference type="NCBI Taxonomy" id="1502"/>
    <lineage>
        <taxon>Bacteria</taxon>
        <taxon>Bacillati</taxon>
        <taxon>Bacillota</taxon>
        <taxon>Clostridia</taxon>
        <taxon>Eubacteriales</taxon>
        <taxon>Clostridiaceae</taxon>
        <taxon>Clostridium</taxon>
    </lineage>
</organism>
<sequence length="177" mass="20560">MFLSTKVHKIADYLSLILLLGLSIITIIYLQDLGIVGKLLTLVLMSGAIRISYFWFLQKLKVWLKPNAKKAKEQIKTRAKIESTQTLDLQQQYLTDLKLQASQLFKVAMQNQKLNRAEIISIKDYLKNNINDPTLINKKYINEAHFIYSYLKSQYINEETLNCVIKNIFIFANRKSA</sequence>
<evidence type="ECO:0000313" key="3">
    <source>
        <dbReference type="Proteomes" id="UP000070260"/>
    </source>
</evidence>
<keyword evidence="1" id="KW-0472">Membrane</keyword>
<keyword evidence="1" id="KW-0812">Transmembrane</keyword>
<dbReference type="PATRIC" id="fig|1502.177.peg.1698"/>